<dbReference type="RefSeq" id="WP_045536222.1">
    <property type="nucleotide sequence ID" value="NZ_AP014569.1"/>
</dbReference>
<dbReference type="HOGENOM" id="CLU_1064878_0_0_4"/>
<organism evidence="1 2">
    <name type="scientific">Serpentinimonas maccroryi</name>
    <dbReference type="NCBI Taxonomy" id="1458426"/>
    <lineage>
        <taxon>Bacteria</taxon>
        <taxon>Pseudomonadati</taxon>
        <taxon>Pseudomonadota</taxon>
        <taxon>Betaproteobacteria</taxon>
        <taxon>Burkholderiales</taxon>
        <taxon>Comamonadaceae</taxon>
        <taxon>Serpentinimonas</taxon>
    </lineage>
</organism>
<dbReference type="AlphaFoldDB" id="A0A060NYE1"/>
<accession>A0A060NYE1</accession>
<name>A0A060NYE1_9BURK</name>
<sequence length="299" mass="32226">MGLLAAPAAWADLPLTVEDLITERGQWRLDLGLTYANLERQGVATGEPIEVQTGAATFVLLPTAIGERIDNSDTFVASLGLRYGLSEHTEIYGRLSALQSRQRSSEPGQISRSHSEGRLADLWLGLNHQFRPDRNGPALLGFAELAVLERQRAANAHARALTLGLTTYTAIDPIVFSLTGAYRLNRSRRDGGEQLQPGNLVLLHPSVGFAVNDRVTLSTGVQWTHRSTARRDGVRQGSDRSATDLVLAVGYGIARGNTLNGTLKLNASGRGGAEFRLNWLYTFQGAAAARSGNRRATGG</sequence>
<gene>
    <name evidence="1" type="ORF">SMCB_1656</name>
</gene>
<keyword evidence="2" id="KW-1185">Reference proteome</keyword>
<dbReference type="EMBL" id="AP014569">
    <property type="protein sequence ID" value="BAO83884.1"/>
    <property type="molecule type" value="Genomic_DNA"/>
</dbReference>
<evidence type="ECO:0000313" key="2">
    <source>
        <dbReference type="Proteomes" id="UP000066014"/>
    </source>
</evidence>
<dbReference type="OrthoDB" id="6121451at2"/>
<protein>
    <submittedName>
        <fullName evidence="1">Uncharacterized protein</fullName>
    </submittedName>
</protein>
<dbReference type="KEGG" id="cbab:SMCB_1656"/>
<evidence type="ECO:0000313" key="1">
    <source>
        <dbReference type="EMBL" id="BAO83884.1"/>
    </source>
</evidence>
<reference evidence="1 2" key="1">
    <citation type="journal article" date="2014" name="Nat. Commun.">
        <title>Physiological and genomic features of highly alkaliphilic hydrogen-utilizing Betaproteobacteria from a continental serpentinizing site.</title>
        <authorList>
            <person name="Suzuki S."/>
            <person name="Kuenen J.G."/>
            <person name="Schipper K."/>
            <person name="van der Velde S."/>
            <person name="Ishii S."/>
            <person name="Wu A."/>
            <person name="Sorokin D.Y."/>
            <person name="Tenney A."/>
            <person name="Meng X.Y."/>
            <person name="Morrill P.L."/>
            <person name="Kamagata Y."/>
            <person name="Muyzer G."/>
            <person name="Nealson K.H."/>
        </authorList>
    </citation>
    <scope>NUCLEOTIDE SEQUENCE [LARGE SCALE GENOMIC DNA]</scope>
    <source>
        <strain evidence="1 2">B1</strain>
    </source>
</reference>
<dbReference type="STRING" id="1458426.SMCB_1656"/>
<proteinExistence type="predicted"/>
<dbReference type="Proteomes" id="UP000066014">
    <property type="component" value="Chromosome"/>
</dbReference>